<dbReference type="Proteomes" id="UP000466632">
    <property type="component" value="Chromosome"/>
</dbReference>
<protein>
    <submittedName>
        <fullName evidence="2">Uncharacterized protein</fullName>
    </submittedName>
</protein>
<dbReference type="AlphaFoldDB" id="A0A7I7NV23"/>
<evidence type="ECO:0000313" key="3">
    <source>
        <dbReference type="Proteomes" id="UP000466632"/>
    </source>
</evidence>
<evidence type="ECO:0000256" key="1">
    <source>
        <dbReference type="SAM" id="MobiDB-lite"/>
    </source>
</evidence>
<organism evidence="2 3">
    <name type="scientific">Mycobacterium seoulense</name>
    <dbReference type="NCBI Taxonomy" id="386911"/>
    <lineage>
        <taxon>Bacteria</taxon>
        <taxon>Bacillati</taxon>
        <taxon>Actinomycetota</taxon>
        <taxon>Actinomycetes</taxon>
        <taxon>Mycobacteriales</taxon>
        <taxon>Mycobacteriaceae</taxon>
        <taxon>Mycobacterium</taxon>
    </lineage>
</organism>
<dbReference type="EMBL" id="AP022582">
    <property type="protein sequence ID" value="BBY00546.1"/>
    <property type="molecule type" value="Genomic_DNA"/>
</dbReference>
<feature type="region of interest" description="Disordered" evidence="1">
    <location>
        <begin position="1"/>
        <end position="24"/>
    </location>
</feature>
<sequence length="78" mass="8858">MWLDKPRRQHVLAGPAGYQSGEPRTHRPAVAFMHPWTQRAADRLTGDARACTWATILKRYYASRAPRATAFRVRPIAA</sequence>
<proteinExistence type="predicted"/>
<keyword evidence="3" id="KW-1185">Reference proteome</keyword>
<reference evidence="2 3" key="1">
    <citation type="journal article" date="2019" name="Emerg. Microbes Infect.">
        <title>Comprehensive subspecies identification of 175 nontuberculous mycobacteria species based on 7547 genomic profiles.</title>
        <authorList>
            <person name="Matsumoto Y."/>
            <person name="Kinjo T."/>
            <person name="Motooka D."/>
            <person name="Nabeya D."/>
            <person name="Jung N."/>
            <person name="Uechi K."/>
            <person name="Horii T."/>
            <person name="Iida T."/>
            <person name="Fujita J."/>
            <person name="Nakamura S."/>
        </authorList>
    </citation>
    <scope>NUCLEOTIDE SEQUENCE [LARGE SCALE GENOMIC DNA]</scope>
    <source>
        <strain evidence="2 3">JCM 16018</strain>
    </source>
</reference>
<name>A0A7I7NV23_9MYCO</name>
<dbReference type="KEGG" id="mseo:MSEO_10450"/>
<gene>
    <name evidence="2" type="ORF">MSEO_10450</name>
</gene>
<evidence type="ECO:0000313" key="2">
    <source>
        <dbReference type="EMBL" id="BBY00546.1"/>
    </source>
</evidence>
<accession>A0A7I7NV23</accession>